<evidence type="ECO:0000313" key="4">
    <source>
        <dbReference type="Proteomes" id="UP000198867"/>
    </source>
</evidence>
<dbReference type="Pfam" id="PF00248">
    <property type="entry name" value="Aldo_ket_red"/>
    <property type="match status" value="1"/>
</dbReference>
<dbReference type="InterPro" id="IPR020471">
    <property type="entry name" value="AKR"/>
</dbReference>
<sequence length="328" mass="36141">MQFGTIPGVPVPVSRLVMGTAAMSIDARKDAFALLDEYVRLEGNTLDTAAIYGIDRSCERVVGEWITRSGIRDRLSIIAKGACSTSADPELVTSDLVRSLEELRIETADVYMMHRDNPSIPAGEFVEVMNEHVAAGRIRAIGGSNWLPHRIEEANAYAAEHGLVGFTVSSPNFSLALWNEATWTDCYSASDLPTRRWYEERDLSLFAWSSQASGFFTGRFDRADAVNPALADVVRVWFNDENFARRERAEETAAQRGVSATEIALAFVLSQRFSAFALIGPQTIDELRSSMAAADLVLTPEECAYVNLESDRCSTGWDSTAEFSGQRS</sequence>
<dbReference type="GO" id="GO:0005829">
    <property type="term" value="C:cytosol"/>
    <property type="evidence" value="ECO:0007669"/>
    <property type="project" value="TreeGrafter"/>
</dbReference>
<dbReference type="GO" id="GO:0016491">
    <property type="term" value="F:oxidoreductase activity"/>
    <property type="evidence" value="ECO:0007669"/>
    <property type="project" value="UniProtKB-KW"/>
</dbReference>
<reference evidence="4" key="1">
    <citation type="submission" date="2016-10" db="EMBL/GenBank/DDBJ databases">
        <authorList>
            <person name="Varghese N."/>
            <person name="Submissions S."/>
        </authorList>
    </citation>
    <scope>NUCLEOTIDE SEQUENCE [LARGE SCALE GENOMIC DNA]</scope>
    <source>
        <strain evidence="4">CGMCC 1.11101</strain>
    </source>
</reference>
<dbReference type="PRINTS" id="PR00069">
    <property type="entry name" value="ALDKETRDTASE"/>
</dbReference>
<dbReference type="InterPro" id="IPR023210">
    <property type="entry name" value="NADP_OxRdtase_dom"/>
</dbReference>
<dbReference type="PANTHER" id="PTHR43364:SF4">
    <property type="entry name" value="NAD(P)-LINKED OXIDOREDUCTASE SUPERFAMILY PROTEIN"/>
    <property type="match status" value="1"/>
</dbReference>
<keyword evidence="4" id="KW-1185">Reference proteome</keyword>
<organism evidence="3 4">
    <name type="scientific">Mycetocola miduiensis</name>
    <dbReference type="NCBI Taxonomy" id="995034"/>
    <lineage>
        <taxon>Bacteria</taxon>
        <taxon>Bacillati</taxon>
        <taxon>Actinomycetota</taxon>
        <taxon>Actinomycetes</taxon>
        <taxon>Micrococcales</taxon>
        <taxon>Microbacteriaceae</taxon>
        <taxon>Mycetocola</taxon>
    </lineage>
</organism>
<dbReference type="AlphaFoldDB" id="A0A1I5AEK4"/>
<dbReference type="InterPro" id="IPR036812">
    <property type="entry name" value="NAD(P)_OxRdtase_dom_sf"/>
</dbReference>
<evidence type="ECO:0000313" key="3">
    <source>
        <dbReference type="EMBL" id="SFN60858.1"/>
    </source>
</evidence>
<dbReference type="Gene3D" id="3.20.20.100">
    <property type="entry name" value="NADP-dependent oxidoreductase domain"/>
    <property type="match status" value="1"/>
</dbReference>
<dbReference type="STRING" id="995034.SAMN05216219_1395"/>
<evidence type="ECO:0000259" key="2">
    <source>
        <dbReference type="Pfam" id="PF00248"/>
    </source>
</evidence>
<feature type="domain" description="NADP-dependent oxidoreductase" evidence="2">
    <location>
        <begin position="15"/>
        <end position="306"/>
    </location>
</feature>
<keyword evidence="1" id="KW-0560">Oxidoreductase</keyword>
<dbReference type="Proteomes" id="UP000198867">
    <property type="component" value="Unassembled WGS sequence"/>
</dbReference>
<dbReference type="SUPFAM" id="SSF51430">
    <property type="entry name" value="NAD(P)-linked oxidoreductase"/>
    <property type="match status" value="1"/>
</dbReference>
<dbReference type="EMBL" id="FOVM01000003">
    <property type="protein sequence ID" value="SFN60858.1"/>
    <property type="molecule type" value="Genomic_DNA"/>
</dbReference>
<accession>A0A1I5AEK4</accession>
<dbReference type="RefSeq" id="WP_177216752.1">
    <property type="nucleotide sequence ID" value="NZ_FOVM01000003.1"/>
</dbReference>
<dbReference type="CDD" id="cd19082">
    <property type="entry name" value="AKR_AKR10A1_2"/>
    <property type="match status" value="1"/>
</dbReference>
<gene>
    <name evidence="3" type="ORF">SAMN05216219_1395</name>
</gene>
<dbReference type="InterPro" id="IPR050523">
    <property type="entry name" value="AKR_Detox_Biosynth"/>
</dbReference>
<evidence type="ECO:0000256" key="1">
    <source>
        <dbReference type="ARBA" id="ARBA00023002"/>
    </source>
</evidence>
<proteinExistence type="predicted"/>
<name>A0A1I5AEK4_9MICO</name>
<dbReference type="PANTHER" id="PTHR43364">
    <property type="entry name" value="NADH-SPECIFIC METHYLGLYOXAL REDUCTASE-RELATED"/>
    <property type="match status" value="1"/>
</dbReference>
<protein>
    <submittedName>
        <fullName evidence="3">Predicted oxidoreductase</fullName>
    </submittedName>
</protein>